<protein>
    <submittedName>
        <fullName evidence="2">Uncharacterized protein DUF397</fullName>
    </submittedName>
</protein>
<dbReference type="RefSeq" id="WP_145910135.1">
    <property type="nucleotide sequence ID" value="NZ_BAAAMZ010000009.1"/>
</dbReference>
<dbReference type="AlphaFoldDB" id="A0A561T6Y0"/>
<feature type="domain" description="DUF397" evidence="1">
    <location>
        <begin position="7"/>
        <end position="60"/>
    </location>
</feature>
<accession>A0A561T6Y0</accession>
<keyword evidence="3" id="KW-1185">Reference proteome</keyword>
<evidence type="ECO:0000313" key="2">
    <source>
        <dbReference type="EMBL" id="TWF82871.1"/>
    </source>
</evidence>
<dbReference type="Pfam" id="PF04149">
    <property type="entry name" value="DUF397"/>
    <property type="match status" value="1"/>
</dbReference>
<comment type="caution">
    <text evidence="2">The sequence shown here is derived from an EMBL/GenBank/DDBJ whole genome shotgun (WGS) entry which is preliminary data.</text>
</comment>
<dbReference type="OrthoDB" id="3873346at2"/>
<organism evidence="2 3">
    <name type="scientific">Kitasatospora viridis</name>
    <dbReference type="NCBI Taxonomy" id="281105"/>
    <lineage>
        <taxon>Bacteria</taxon>
        <taxon>Bacillati</taxon>
        <taxon>Actinomycetota</taxon>
        <taxon>Actinomycetes</taxon>
        <taxon>Kitasatosporales</taxon>
        <taxon>Streptomycetaceae</taxon>
        <taxon>Kitasatospora</taxon>
    </lineage>
</organism>
<dbReference type="Proteomes" id="UP000317940">
    <property type="component" value="Unassembled WGS sequence"/>
</dbReference>
<proteinExistence type="predicted"/>
<gene>
    <name evidence="2" type="ORF">FHX73_14353</name>
</gene>
<evidence type="ECO:0000259" key="1">
    <source>
        <dbReference type="Pfam" id="PF04149"/>
    </source>
</evidence>
<dbReference type="EMBL" id="VIWT01000004">
    <property type="protein sequence ID" value="TWF82871.1"/>
    <property type="molecule type" value="Genomic_DNA"/>
</dbReference>
<reference evidence="2 3" key="1">
    <citation type="submission" date="2019-06" db="EMBL/GenBank/DDBJ databases">
        <title>Sequencing the genomes of 1000 actinobacteria strains.</title>
        <authorList>
            <person name="Klenk H.-P."/>
        </authorList>
    </citation>
    <scope>NUCLEOTIDE SEQUENCE [LARGE SCALE GENOMIC DNA]</scope>
    <source>
        <strain evidence="2 3">DSM 44826</strain>
    </source>
</reference>
<sequence length="67" mass="6984">MSALTSAQWRKSTYSQNGGNCVEVATNFPGTAPVRDSKDPEGPSLTFPSSSFATFLTALKAGAFPAI</sequence>
<evidence type="ECO:0000313" key="3">
    <source>
        <dbReference type="Proteomes" id="UP000317940"/>
    </source>
</evidence>
<name>A0A561T6Y0_9ACTN</name>
<dbReference type="InterPro" id="IPR007278">
    <property type="entry name" value="DUF397"/>
</dbReference>